<dbReference type="EMBL" id="NDFP01000003">
    <property type="protein sequence ID" value="PAL27447.1"/>
    <property type="molecule type" value="Genomic_DNA"/>
</dbReference>
<dbReference type="PANTHER" id="PTHR33969">
    <property type="entry name" value="SEGREGATION AND CONDENSATION PROTEIN A"/>
    <property type="match status" value="1"/>
</dbReference>
<dbReference type="InterPro" id="IPR003768">
    <property type="entry name" value="ScpA"/>
</dbReference>
<feature type="region of interest" description="Disordered" evidence="2">
    <location>
        <begin position="1"/>
        <end position="29"/>
    </location>
</feature>
<evidence type="ECO:0000256" key="2">
    <source>
        <dbReference type="SAM" id="MobiDB-lite"/>
    </source>
</evidence>
<gene>
    <name evidence="3" type="ORF">B9K05_05020</name>
</gene>
<dbReference type="PANTHER" id="PTHR33969:SF2">
    <property type="entry name" value="SEGREGATION AND CONDENSATION PROTEIN A"/>
    <property type="match status" value="1"/>
</dbReference>
<comment type="caution">
    <text evidence="3">The sequence shown here is derived from an EMBL/GenBank/DDBJ whole genome shotgun (WGS) entry which is preliminary data.</text>
</comment>
<dbReference type="AlphaFoldDB" id="A0A270BQY0"/>
<dbReference type="STRING" id="1231343.Absy_011_016"/>
<protein>
    <recommendedName>
        <fullName evidence="1">Segregation and condensation protein A</fullName>
    </recommendedName>
</protein>
<dbReference type="Gene3D" id="6.10.250.2410">
    <property type="match status" value="1"/>
</dbReference>
<organism evidence="3 4">
    <name type="scientific">Acetobacter syzygii</name>
    <dbReference type="NCBI Taxonomy" id="146476"/>
    <lineage>
        <taxon>Bacteria</taxon>
        <taxon>Pseudomonadati</taxon>
        <taxon>Pseudomonadota</taxon>
        <taxon>Alphaproteobacteria</taxon>
        <taxon>Acetobacterales</taxon>
        <taxon>Acetobacteraceae</taxon>
        <taxon>Acetobacter</taxon>
    </lineage>
</organism>
<dbReference type="Pfam" id="PF02616">
    <property type="entry name" value="SMC_ScpA"/>
    <property type="match status" value="1"/>
</dbReference>
<feature type="region of interest" description="Disordered" evidence="2">
    <location>
        <begin position="274"/>
        <end position="310"/>
    </location>
</feature>
<sequence length="310" mass="34562">MAGEEQQRSPQPAAEPQNTPRRDEGDGHVPRVPLLRLEGFEGPMDLLLDLARAQKVDLARISILQLVEQYLAVVENARRVRLELAADWLVMAAWLAWLKSRLLLPADDELAMEGEEAAELLQERLIELACMGELARWLEARPRLGRDVFARGLPENLVEVDRSGLALDMPQLMRAYLAAVRRTARRRIYAPRTIRFWTVQDALSRLTRLLGETPPGWSTLDAFLPDSLPEQMEGEDALRQRRAALAGTLIAGLELAKTGRLELRQDETFGQIMLRPHEQAEEAEPPADGAAHNPQGSASAGAAGEERQDI</sequence>
<keyword evidence="4" id="KW-1185">Reference proteome</keyword>
<accession>A0A270BQY0</accession>
<evidence type="ECO:0000313" key="4">
    <source>
        <dbReference type="Proteomes" id="UP000216033"/>
    </source>
</evidence>
<evidence type="ECO:0000256" key="1">
    <source>
        <dbReference type="ARBA" id="ARBA00044777"/>
    </source>
</evidence>
<dbReference type="Proteomes" id="UP000216033">
    <property type="component" value="Unassembled WGS sequence"/>
</dbReference>
<reference evidence="3 4" key="1">
    <citation type="submission" date="2017-04" db="EMBL/GenBank/DDBJ databases">
        <title>Kefir bacterial isolates.</title>
        <authorList>
            <person name="Kim Y."/>
            <person name="Blasche S."/>
            <person name="Patil K.R."/>
        </authorList>
    </citation>
    <scope>NUCLEOTIDE SEQUENCE [LARGE SCALE GENOMIC DNA]</scope>
    <source>
        <strain evidence="3 4">KR-2</strain>
    </source>
</reference>
<feature type="compositionally biased region" description="Low complexity" evidence="2">
    <location>
        <begin position="286"/>
        <end position="303"/>
    </location>
</feature>
<name>A0A270BQY0_9PROT</name>
<evidence type="ECO:0000313" key="3">
    <source>
        <dbReference type="EMBL" id="PAL27447.1"/>
    </source>
</evidence>
<feature type="compositionally biased region" description="Basic and acidic residues" evidence="2">
    <location>
        <begin position="20"/>
        <end position="29"/>
    </location>
</feature>
<proteinExistence type="predicted"/>